<comment type="caution">
    <text evidence="2">The sequence shown here is derived from an EMBL/GenBank/DDBJ whole genome shotgun (WGS) entry which is preliminary data.</text>
</comment>
<feature type="non-terminal residue" evidence="2">
    <location>
        <position position="1"/>
    </location>
</feature>
<feature type="region of interest" description="Disordered" evidence="1">
    <location>
        <begin position="1"/>
        <end position="41"/>
    </location>
</feature>
<proteinExistence type="predicted"/>
<dbReference type="AlphaFoldDB" id="A0A822FZS5"/>
<organism evidence="2 3">
    <name type="scientific">Rotaria socialis</name>
    <dbReference type="NCBI Taxonomy" id="392032"/>
    <lineage>
        <taxon>Eukaryota</taxon>
        <taxon>Metazoa</taxon>
        <taxon>Spiralia</taxon>
        <taxon>Gnathifera</taxon>
        <taxon>Rotifera</taxon>
        <taxon>Eurotatoria</taxon>
        <taxon>Bdelloidea</taxon>
        <taxon>Philodinida</taxon>
        <taxon>Philodinidae</taxon>
        <taxon>Rotaria</taxon>
    </lineage>
</organism>
<accession>A0A822FZS5</accession>
<sequence length="41" mass="4404">MSPPKTSNVPTKSSISPLTGKVNSPLNRYTLANSQSPYVLK</sequence>
<reference evidence="2" key="1">
    <citation type="submission" date="2021-02" db="EMBL/GenBank/DDBJ databases">
        <authorList>
            <person name="Nowell W R."/>
        </authorList>
    </citation>
    <scope>NUCLEOTIDE SEQUENCE</scope>
</reference>
<evidence type="ECO:0000313" key="2">
    <source>
        <dbReference type="EMBL" id="CAF5139469.1"/>
    </source>
</evidence>
<evidence type="ECO:0000313" key="3">
    <source>
        <dbReference type="Proteomes" id="UP000663848"/>
    </source>
</evidence>
<gene>
    <name evidence="2" type="ORF">QYT958_LOCUS47558</name>
</gene>
<dbReference type="EMBL" id="CAJOBR010090253">
    <property type="protein sequence ID" value="CAF5139469.1"/>
    <property type="molecule type" value="Genomic_DNA"/>
</dbReference>
<dbReference type="Proteomes" id="UP000663848">
    <property type="component" value="Unassembled WGS sequence"/>
</dbReference>
<name>A0A822FZS5_9BILA</name>
<evidence type="ECO:0000256" key="1">
    <source>
        <dbReference type="SAM" id="MobiDB-lite"/>
    </source>
</evidence>
<protein>
    <submittedName>
        <fullName evidence="2">Uncharacterized protein</fullName>
    </submittedName>
</protein>